<dbReference type="SUPFAM" id="SSF48371">
    <property type="entry name" value="ARM repeat"/>
    <property type="match status" value="1"/>
</dbReference>
<dbReference type="InterPro" id="IPR004843">
    <property type="entry name" value="Calcineurin-like_PHP"/>
</dbReference>
<dbReference type="Gene3D" id="1.25.10.10">
    <property type="entry name" value="Leucine-rich Repeat Variant"/>
    <property type="match status" value="1"/>
</dbReference>
<evidence type="ECO:0000256" key="4">
    <source>
        <dbReference type="ARBA" id="ARBA00023211"/>
    </source>
</evidence>
<sequence length="221" mass="24996">MGKFAAPVGPEPTKMNLVPAYVRLLRDNEVEARITAAGKVTKFSRICSSELAIQHILPCVKLSSDSSQHVRSALASVFLMNTEKHTMSICFKSQPTAYIWKWKRGMDQIVMQTKDILMDLPSLFDVKVPYGKHFTVCGDVHGQFFDLLNIFALNGLPSDENPYLFNGDFVDRGSFSVEVILTLFVFKCMSPSAIKHYYRRRGPCCVYRRHTVFLGDSRTDA</sequence>
<dbReference type="InterPro" id="IPR016024">
    <property type="entry name" value="ARM-type_fold"/>
</dbReference>
<keyword evidence="4" id="KW-0464">Manganese</keyword>
<evidence type="ECO:0000256" key="3">
    <source>
        <dbReference type="ARBA" id="ARBA00022737"/>
    </source>
</evidence>
<dbReference type="SUPFAM" id="SSF56300">
    <property type="entry name" value="Metallo-dependent phosphatases"/>
    <property type="match status" value="1"/>
</dbReference>
<comment type="caution">
    <text evidence="9">The sequence shown here is derived from an EMBL/GenBank/DDBJ whole genome shotgun (WGS) entry which is preliminary data.</text>
</comment>
<dbReference type="AlphaFoldDB" id="A0AAU9LKL0"/>
<dbReference type="InterPro" id="IPR021133">
    <property type="entry name" value="HEAT_type_2"/>
</dbReference>
<evidence type="ECO:0000256" key="5">
    <source>
        <dbReference type="ARBA" id="ARBA00038332"/>
    </source>
</evidence>
<dbReference type="PANTHER" id="PTHR45668:SF5">
    <property type="entry name" value="SERINE_THREONINE-PROTEIN PHOSPHATASE 5"/>
    <property type="match status" value="1"/>
</dbReference>
<dbReference type="PRINTS" id="PR00114">
    <property type="entry name" value="STPHPHTASE"/>
</dbReference>
<evidence type="ECO:0000256" key="2">
    <source>
        <dbReference type="ARBA" id="ARBA00022723"/>
    </source>
</evidence>
<feature type="repeat" description="HEAT" evidence="6">
    <location>
        <begin position="17"/>
        <end position="55"/>
    </location>
</feature>
<evidence type="ECO:0008006" key="11">
    <source>
        <dbReference type="Google" id="ProtNLM"/>
    </source>
</evidence>
<dbReference type="PANTHER" id="PTHR45668">
    <property type="entry name" value="SERINE/THREONINE-PROTEIN PHOSPHATASE 5-RELATED"/>
    <property type="match status" value="1"/>
</dbReference>
<evidence type="ECO:0000256" key="1">
    <source>
        <dbReference type="ARBA" id="ARBA00001936"/>
    </source>
</evidence>
<organism evidence="9 10">
    <name type="scientific">Lactuca virosa</name>
    <dbReference type="NCBI Taxonomy" id="75947"/>
    <lineage>
        <taxon>Eukaryota</taxon>
        <taxon>Viridiplantae</taxon>
        <taxon>Streptophyta</taxon>
        <taxon>Embryophyta</taxon>
        <taxon>Tracheophyta</taxon>
        <taxon>Spermatophyta</taxon>
        <taxon>Magnoliopsida</taxon>
        <taxon>eudicotyledons</taxon>
        <taxon>Gunneridae</taxon>
        <taxon>Pentapetalae</taxon>
        <taxon>asterids</taxon>
        <taxon>campanulids</taxon>
        <taxon>Asterales</taxon>
        <taxon>Asteraceae</taxon>
        <taxon>Cichorioideae</taxon>
        <taxon>Cichorieae</taxon>
        <taxon>Lactucinae</taxon>
        <taxon>Lactuca</taxon>
    </lineage>
</organism>
<dbReference type="InterPro" id="IPR029052">
    <property type="entry name" value="Metallo-depent_PP-like"/>
</dbReference>
<protein>
    <recommendedName>
        <fullName evidence="11">Protein-serine/threonine phosphatase</fullName>
    </recommendedName>
</protein>
<comment type="similarity">
    <text evidence="5">Belongs to the phosphatase 2A regulatory subunit A family.</text>
</comment>
<dbReference type="InterPro" id="IPR011989">
    <property type="entry name" value="ARM-like"/>
</dbReference>
<comment type="cofactor">
    <cofactor evidence="1">
        <name>Mn(2+)</name>
        <dbReference type="ChEBI" id="CHEBI:29035"/>
    </cofactor>
</comment>
<dbReference type="InterPro" id="IPR054573">
    <property type="entry name" value="PP2A/SF3B1-like_HEAT"/>
</dbReference>
<dbReference type="GO" id="GO:0046872">
    <property type="term" value="F:metal ion binding"/>
    <property type="evidence" value="ECO:0007669"/>
    <property type="project" value="UniProtKB-KW"/>
</dbReference>
<evidence type="ECO:0000313" key="9">
    <source>
        <dbReference type="EMBL" id="CAH1414092.1"/>
    </source>
</evidence>
<feature type="domain" description="Phosphatase PP2A regulatory subunit A/Splicing factor 3B subunit 1-like HEAT repeat" evidence="8">
    <location>
        <begin position="13"/>
        <end position="79"/>
    </location>
</feature>
<reference evidence="9 10" key="1">
    <citation type="submission" date="2022-01" db="EMBL/GenBank/DDBJ databases">
        <authorList>
            <person name="Xiong W."/>
            <person name="Schranz E."/>
        </authorList>
    </citation>
    <scope>NUCLEOTIDE SEQUENCE [LARGE SCALE GENOMIC DNA]</scope>
</reference>
<dbReference type="Gene3D" id="3.60.21.10">
    <property type="match status" value="1"/>
</dbReference>
<evidence type="ECO:0000256" key="6">
    <source>
        <dbReference type="PROSITE-ProRule" id="PRU00103"/>
    </source>
</evidence>
<keyword evidence="2" id="KW-0479">Metal-binding</keyword>
<dbReference type="EMBL" id="CAKMRJ010000001">
    <property type="protein sequence ID" value="CAH1414092.1"/>
    <property type="molecule type" value="Genomic_DNA"/>
</dbReference>
<dbReference type="Proteomes" id="UP001157418">
    <property type="component" value="Unassembled WGS sequence"/>
</dbReference>
<keyword evidence="10" id="KW-1185">Reference proteome</keyword>
<gene>
    <name evidence="9" type="ORF">LVIROSA_LOCUS2023</name>
</gene>
<dbReference type="PROSITE" id="PS50077">
    <property type="entry name" value="HEAT_REPEAT"/>
    <property type="match status" value="1"/>
</dbReference>
<dbReference type="GO" id="GO:0016787">
    <property type="term" value="F:hydrolase activity"/>
    <property type="evidence" value="ECO:0007669"/>
    <property type="project" value="InterPro"/>
</dbReference>
<evidence type="ECO:0000259" key="7">
    <source>
        <dbReference type="Pfam" id="PF00149"/>
    </source>
</evidence>
<evidence type="ECO:0000259" key="8">
    <source>
        <dbReference type="Pfam" id="PF22646"/>
    </source>
</evidence>
<dbReference type="Pfam" id="PF00149">
    <property type="entry name" value="Metallophos"/>
    <property type="match status" value="1"/>
</dbReference>
<evidence type="ECO:0000313" key="10">
    <source>
        <dbReference type="Proteomes" id="UP001157418"/>
    </source>
</evidence>
<keyword evidence="3" id="KW-0677">Repeat</keyword>
<dbReference type="Pfam" id="PF22646">
    <property type="entry name" value="PPP2R1A-like_HEAT"/>
    <property type="match status" value="1"/>
</dbReference>
<accession>A0AAU9LKL0</accession>
<dbReference type="InterPro" id="IPR051134">
    <property type="entry name" value="PPP_phosphatase"/>
</dbReference>
<dbReference type="InterPro" id="IPR006186">
    <property type="entry name" value="Ser/Thr-sp_prot-phosphatase"/>
</dbReference>
<feature type="domain" description="Calcineurin-like phosphoesterase" evidence="7">
    <location>
        <begin position="133"/>
        <end position="184"/>
    </location>
</feature>
<proteinExistence type="inferred from homology"/>
<name>A0AAU9LKL0_9ASTR</name>